<reference evidence="8 9" key="1">
    <citation type="submission" date="2023-11" db="EMBL/GenBank/DDBJ databases">
        <title>A Novel Polar Bacteriovorax (B. antarcticus) Isolated from the Biocrust in Antarctica.</title>
        <authorList>
            <person name="Mun W."/>
            <person name="Choi S.Y."/>
            <person name="Mitchell R.J."/>
        </authorList>
    </citation>
    <scope>NUCLEOTIDE SEQUENCE [LARGE SCALE GENOMIC DNA]</scope>
    <source>
        <strain evidence="8 9">PP10</strain>
    </source>
</reference>
<proteinExistence type="inferred from homology"/>
<keyword evidence="3 5" id="KW-0378">Hydrolase</keyword>
<evidence type="ECO:0000256" key="6">
    <source>
        <dbReference type="SAM" id="SignalP"/>
    </source>
</evidence>
<dbReference type="RefSeq" id="WP_323578641.1">
    <property type="nucleotide sequence ID" value="NZ_JAYGJQ010000003.1"/>
</dbReference>
<keyword evidence="2 5" id="KW-0645">Protease</keyword>
<dbReference type="PROSITE" id="PS51892">
    <property type="entry name" value="SUBTILASE"/>
    <property type="match status" value="1"/>
</dbReference>
<organism evidence="8 9">
    <name type="scientific">Bacteriovorax antarcticus</name>
    <dbReference type="NCBI Taxonomy" id="3088717"/>
    <lineage>
        <taxon>Bacteria</taxon>
        <taxon>Pseudomonadati</taxon>
        <taxon>Bdellovibrionota</taxon>
        <taxon>Bacteriovoracia</taxon>
        <taxon>Bacteriovoracales</taxon>
        <taxon>Bacteriovoracaceae</taxon>
        <taxon>Bacteriovorax</taxon>
    </lineage>
</organism>
<dbReference type="PANTHER" id="PTHR43806:SF11">
    <property type="entry name" value="CEREVISIN-RELATED"/>
    <property type="match status" value="1"/>
</dbReference>
<dbReference type="InterPro" id="IPR015500">
    <property type="entry name" value="Peptidase_S8_subtilisin-rel"/>
</dbReference>
<dbReference type="Pfam" id="PF00082">
    <property type="entry name" value="Peptidase_S8"/>
    <property type="match status" value="1"/>
</dbReference>
<feature type="active site" description="Charge relay system" evidence="5">
    <location>
        <position position="25"/>
    </location>
</feature>
<dbReference type="InterPro" id="IPR036852">
    <property type="entry name" value="Peptidase_S8/S53_dom_sf"/>
</dbReference>
<dbReference type="Proteomes" id="UP001302274">
    <property type="component" value="Unassembled WGS sequence"/>
</dbReference>
<comment type="similarity">
    <text evidence="1 5">Belongs to the peptidase S8 family.</text>
</comment>
<evidence type="ECO:0000256" key="3">
    <source>
        <dbReference type="ARBA" id="ARBA00022801"/>
    </source>
</evidence>
<sequence>MKKLITLATLLQLGTASASVVAIMDSGTDINHKDLAPKAWTNKNEVVGSKTDLDGSGLPGDVHGWDFTTNSGNVFDGKYNNLLTPDVLKFYVLYAKYETKTITQAEFEWLKATTQDKVLMNKVNFVGGYAHGTHVGGVAALNNSKAEIMSLKILPTVYQELAPAAPADKANGKEPVQLELDFGDGNVNVAPAMSVEDFKKAIIGEATQQIQKMVPMHGYLKFHKVDVVNQSFGIGFTAAVDFISAAFIEEVKREPTQKELTDLVVAYFGTLLKVGPQMFAAAPDTLFIIAAGNDASNNDQFPDYPSSIQAPNKIVVAATLGYSEIADFSNFGATRVDVAAPGVAIQSTAPANNYVFMSGTSQAAPFVTNAIAQAKDINPALSASDLKSIILKTVDVKAWLKGKVSTSGIVNKARVNRAAELSKTMNVEVAIQKAKAEIADVVVPKTFAKRLPGMDLKFRPLRPSLLVKLPSL</sequence>
<comment type="caution">
    <text evidence="8">The sequence shown here is derived from an EMBL/GenBank/DDBJ whole genome shotgun (WGS) entry which is preliminary data.</text>
</comment>
<evidence type="ECO:0000256" key="1">
    <source>
        <dbReference type="ARBA" id="ARBA00011073"/>
    </source>
</evidence>
<dbReference type="PRINTS" id="PR00723">
    <property type="entry name" value="SUBTILISIN"/>
</dbReference>
<feature type="active site" description="Charge relay system" evidence="5">
    <location>
        <position position="131"/>
    </location>
</feature>
<dbReference type="Gene3D" id="3.40.50.200">
    <property type="entry name" value="Peptidase S8/S53 domain"/>
    <property type="match status" value="1"/>
</dbReference>
<feature type="domain" description="Peptidase S8/S53" evidence="7">
    <location>
        <begin position="19"/>
        <end position="394"/>
    </location>
</feature>
<feature type="chain" id="PRO_5045804981" evidence="6">
    <location>
        <begin position="19"/>
        <end position="472"/>
    </location>
</feature>
<evidence type="ECO:0000313" key="9">
    <source>
        <dbReference type="Proteomes" id="UP001302274"/>
    </source>
</evidence>
<dbReference type="SUPFAM" id="SSF52743">
    <property type="entry name" value="Subtilisin-like"/>
    <property type="match status" value="1"/>
</dbReference>
<evidence type="ECO:0000256" key="5">
    <source>
        <dbReference type="PROSITE-ProRule" id="PRU01240"/>
    </source>
</evidence>
<dbReference type="PANTHER" id="PTHR43806">
    <property type="entry name" value="PEPTIDASE S8"/>
    <property type="match status" value="1"/>
</dbReference>
<evidence type="ECO:0000313" key="8">
    <source>
        <dbReference type="EMBL" id="MEA9358301.1"/>
    </source>
</evidence>
<feature type="active site" description="Charge relay system" evidence="5">
    <location>
        <position position="361"/>
    </location>
</feature>
<keyword evidence="9" id="KW-1185">Reference proteome</keyword>
<evidence type="ECO:0000259" key="7">
    <source>
        <dbReference type="Pfam" id="PF00082"/>
    </source>
</evidence>
<dbReference type="InterPro" id="IPR050131">
    <property type="entry name" value="Peptidase_S8_subtilisin-like"/>
</dbReference>
<gene>
    <name evidence="8" type="ORF">SHI21_18845</name>
</gene>
<feature type="signal peptide" evidence="6">
    <location>
        <begin position="1"/>
        <end position="18"/>
    </location>
</feature>
<dbReference type="InterPro" id="IPR000209">
    <property type="entry name" value="Peptidase_S8/S53_dom"/>
</dbReference>
<accession>A0ABU5VZ00</accession>
<keyword evidence="4 5" id="KW-0720">Serine protease</keyword>
<evidence type="ECO:0000256" key="4">
    <source>
        <dbReference type="ARBA" id="ARBA00022825"/>
    </source>
</evidence>
<protein>
    <submittedName>
        <fullName evidence="8">S8 family serine peptidase</fullName>
    </submittedName>
</protein>
<evidence type="ECO:0000256" key="2">
    <source>
        <dbReference type="ARBA" id="ARBA00022670"/>
    </source>
</evidence>
<keyword evidence="6" id="KW-0732">Signal</keyword>
<dbReference type="EMBL" id="JAYGJQ010000003">
    <property type="protein sequence ID" value="MEA9358301.1"/>
    <property type="molecule type" value="Genomic_DNA"/>
</dbReference>
<name>A0ABU5VZ00_9BACT</name>